<dbReference type="EMBL" id="JAYWIO010000008">
    <property type="protein sequence ID" value="KAK7246821.1"/>
    <property type="molecule type" value="Genomic_DNA"/>
</dbReference>
<gene>
    <name evidence="2" type="ORF">RIF29_41691</name>
</gene>
<feature type="compositionally biased region" description="Polar residues" evidence="1">
    <location>
        <begin position="82"/>
        <end position="95"/>
    </location>
</feature>
<protein>
    <submittedName>
        <fullName evidence="2">Uncharacterized protein</fullName>
    </submittedName>
</protein>
<keyword evidence="3" id="KW-1185">Reference proteome</keyword>
<sequence length="422" mass="46762">MSYSGGGRGYGGKGYGYTRPHDRDWEKDFDNFFDGSKLFLHQHNRNLPGYPHSGSTNRFERHQIQHLKPMTGEKRWVPRSATGRTTASDLSNTQRNSDKRDLMVKEANNVDIKHKTWFETQYPLPGVEVKHGGLQSGRASSSDSSAASPEILATKILDQHTTVSASSSLIVPSTVGLSMAETVARGPPRSDKDIQEQIIAEKREELALRQSKALIPLIPSKPRNLVDGPKFKAWKPNYQGYSHPTTTLSPHGGTNAKSDLQKKAHSYSHVAIASGSKGVSLVKKDILSPHGRNTRNNSSCAVKTSEKASQTKSRIAFFKNLSMKSSLKKSSSDNPCSTDMSCTSERSEVVTVNSLDRAPSMETTTAVNSLAILWPEEKKEIEFMRSLGWEENLGNDDEGLTEEEIRDFFEKVEFQIHPLLGS</sequence>
<dbReference type="AlphaFoldDB" id="A0AAN9E6W0"/>
<organism evidence="2 3">
    <name type="scientific">Crotalaria pallida</name>
    <name type="common">Smooth rattlebox</name>
    <name type="synonym">Crotalaria striata</name>
    <dbReference type="NCBI Taxonomy" id="3830"/>
    <lineage>
        <taxon>Eukaryota</taxon>
        <taxon>Viridiplantae</taxon>
        <taxon>Streptophyta</taxon>
        <taxon>Embryophyta</taxon>
        <taxon>Tracheophyta</taxon>
        <taxon>Spermatophyta</taxon>
        <taxon>Magnoliopsida</taxon>
        <taxon>eudicotyledons</taxon>
        <taxon>Gunneridae</taxon>
        <taxon>Pentapetalae</taxon>
        <taxon>rosids</taxon>
        <taxon>fabids</taxon>
        <taxon>Fabales</taxon>
        <taxon>Fabaceae</taxon>
        <taxon>Papilionoideae</taxon>
        <taxon>50 kb inversion clade</taxon>
        <taxon>genistoids sensu lato</taxon>
        <taxon>core genistoids</taxon>
        <taxon>Crotalarieae</taxon>
        <taxon>Crotalaria</taxon>
    </lineage>
</organism>
<dbReference type="PANTHER" id="PTHR34112:SF13">
    <property type="entry name" value="OS04G0448200 PROTEIN"/>
    <property type="match status" value="1"/>
</dbReference>
<comment type="caution">
    <text evidence="2">The sequence shown here is derived from an EMBL/GenBank/DDBJ whole genome shotgun (WGS) entry which is preliminary data.</text>
</comment>
<evidence type="ECO:0000313" key="2">
    <source>
        <dbReference type="EMBL" id="KAK7246821.1"/>
    </source>
</evidence>
<reference evidence="2 3" key="1">
    <citation type="submission" date="2024-01" db="EMBL/GenBank/DDBJ databases">
        <title>The genomes of 5 underutilized Papilionoideae crops provide insights into root nodulation and disease resistanc.</title>
        <authorList>
            <person name="Yuan L."/>
        </authorList>
    </citation>
    <scope>NUCLEOTIDE SEQUENCE [LARGE SCALE GENOMIC DNA]</scope>
    <source>
        <strain evidence="2">ZHUSHIDOU_FW_LH</strain>
        <tissue evidence="2">Leaf</tissue>
    </source>
</reference>
<proteinExistence type="predicted"/>
<name>A0AAN9E6W0_CROPI</name>
<dbReference type="Proteomes" id="UP001372338">
    <property type="component" value="Unassembled WGS sequence"/>
</dbReference>
<evidence type="ECO:0000313" key="3">
    <source>
        <dbReference type="Proteomes" id="UP001372338"/>
    </source>
</evidence>
<feature type="region of interest" description="Disordered" evidence="1">
    <location>
        <begin position="76"/>
        <end position="100"/>
    </location>
</feature>
<dbReference type="PANTHER" id="PTHR34112">
    <property type="entry name" value="C-JUN-AMINO-TERMINAL KINASE-INTERACTING PROTEIN"/>
    <property type="match status" value="1"/>
</dbReference>
<evidence type="ECO:0000256" key="1">
    <source>
        <dbReference type="SAM" id="MobiDB-lite"/>
    </source>
</evidence>
<accession>A0AAN9E6W0</accession>